<proteinExistence type="predicted"/>
<organism evidence="2">
    <name type="scientific">Myoviridae sp. ctK7P4</name>
    <dbReference type="NCBI Taxonomy" id="2825080"/>
    <lineage>
        <taxon>Viruses</taxon>
        <taxon>Duplodnaviria</taxon>
        <taxon>Heunggongvirae</taxon>
        <taxon>Uroviricota</taxon>
        <taxon>Caudoviricetes</taxon>
    </lineage>
</organism>
<evidence type="ECO:0000259" key="1">
    <source>
        <dbReference type="Pfam" id="PF21821"/>
    </source>
</evidence>
<dbReference type="InterPro" id="IPR048494">
    <property type="entry name" value="Dit-like_N"/>
</dbReference>
<accession>A0A8S5QI98</accession>
<dbReference type="EMBL" id="BK015663">
    <property type="protein sequence ID" value="DAE18784.1"/>
    <property type="molecule type" value="Genomic_DNA"/>
</dbReference>
<feature type="domain" description="Dit-like phage tail protein N-terminal" evidence="1">
    <location>
        <begin position="29"/>
        <end position="158"/>
    </location>
</feature>
<name>A0A8S5QI98_9CAUD</name>
<dbReference type="Pfam" id="PF21821">
    <property type="entry name" value="Dit_like"/>
    <property type="match status" value="1"/>
</dbReference>
<evidence type="ECO:0000313" key="2">
    <source>
        <dbReference type="EMBL" id="DAE18784.1"/>
    </source>
</evidence>
<protein>
    <recommendedName>
        <fullName evidence="1">Dit-like phage tail protein N-terminal domain-containing protein</fullName>
    </recommendedName>
</protein>
<reference evidence="2" key="1">
    <citation type="journal article" date="2021" name="Proc. Natl. Acad. Sci. U.S.A.">
        <title>A Catalog of Tens of Thousands of Viruses from Human Metagenomes Reveals Hidden Associations with Chronic Diseases.</title>
        <authorList>
            <person name="Tisza M.J."/>
            <person name="Buck C.B."/>
        </authorList>
    </citation>
    <scope>NUCLEOTIDE SEQUENCE</scope>
    <source>
        <strain evidence="2">CtK7P4</strain>
    </source>
</reference>
<sequence length="189" mass="20402">MPSLPYSLEALLLGRSRGITPSGGDAIIPDVVISETHDDDVTVTQHPVDTGAPISDHAFAQPAIVTCVFGWSDSSRLINSALDGSILKGMQTTKDVYDKLLELKNARMPLHLSTGKRKYDCVLITKLKVTTTSETESSAIIEITFQEILLAEAKTVSLSATKQKNPKKTASKKTGSKQLIPLEGYRYGG</sequence>